<name>A0ABN3SYR1_9ACTN</name>
<sequence>MALYRSRHGPGKIPFMDQGVAAVWAAGLAGFASAAGAAAGAGLAARGARVQLLQQGELDQQGRTEERRVQHDDWRRQRCLAFQVKLGEAVDALDELMYALRNRRALGEVRDKLRRAEGEVLRGHFDNVVACQVTELEEISGAALRRLEAALQAIDALRRSPSHVADIDSTLHQRWLAQRQSLLDAYEMFSKALPQVLPTM</sequence>
<dbReference type="EMBL" id="BAAARK010000046">
    <property type="protein sequence ID" value="GAA2688937.1"/>
    <property type="molecule type" value="Genomic_DNA"/>
</dbReference>
<reference evidence="1 2" key="1">
    <citation type="journal article" date="2019" name="Int. J. Syst. Evol. Microbiol.">
        <title>The Global Catalogue of Microorganisms (GCM) 10K type strain sequencing project: providing services to taxonomists for standard genome sequencing and annotation.</title>
        <authorList>
            <consortium name="The Broad Institute Genomics Platform"/>
            <consortium name="The Broad Institute Genome Sequencing Center for Infectious Disease"/>
            <person name="Wu L."/>
            <person name="Ma J."/>
        </authorList>
    </citation>
    <scope>NUCLEOTIDE SEQUENCE [LARGE SCALE GENOMIC DNA]</scope>
    <source>
        <strain evidence="1 2">JCM 16374</strain>
    </source>
</reference>
<accession>A0ABN3SYR1</accession>
<comment type="caution">
    <text evidence="1">The sequence shown here is derived from an EMBL/GenBank/DDBJ whole genome shotgun (WGS) entry which is preliminary data.</text>
</comment>
<protein>
    <submittedName>
        <fullName evidence="1">Uncharacterized protein</fullName>
    </submittedName>
</protein>
<organism evidence="1 2">
    <name type="scientific">Streptomyces lunalinharesii</name>
    <dbReference type="NCBI Taxonomy" id="333384"/>
    <lineage>
        <taxon>Bacteria</taxon>
        <taxon>Bacillati</taxon>
        <taxon>Actinomycetota</taxon>
        <taxon>Actinomycetes</taxon>
        <taxon>Kitasatosporales</taxon>
        <taxon>Streptomycetaceae</taxon>
        <taxon>Streptomyces</taxon>
    </lineage>
</organism>
<evidence type="ECO:0000313" key="1">
    <source>
        <dbReference type="EMBL" id="GAA2688937.1"/>
    </source>
</evidence>
<proteinExistence type="predicted"/>
<gene>
    <name evidence="1" type="ORF">GCM10009864_73600</name>
</gene>
<keyword evidence="2" id="KW-1185">Reference proteome</keyword>
<evidence type="ECO:0000313" key="2">
    <source>
        <dbReference type="Proteomes" id="UP001500994"/>
    </source>
</evidence>
<dbReference type="Proteomes" id="UP001500994">
    <property type="component" value="Unassembled WGS sequence"/>
</dbReference>